<evidence type="ECO:0000256" key="5">
    <source>
        <dbReference type="ARBA" id="ARBA00023136"/>
    </source>
</evidence>
<organism evidence="8 9">
    <name type="scientific">Romboutsia lituseburensis DSM 797</name>
    <dbReference type="NCBI Taxonomy" id="1121325"/>
    <lineage>
        <taxon>Bacteria</taxon>
        <taxon>Bacillati</taxon>
        <taxon>Bacillota</taxon>
        <taxon>Clostridia</taxon>
        <taxon>Peptostreptococcales</taxon>
        <taxon>Peptostreptococcaceae</taxon>
        <taxon>Romboutsia</taxon>
    </lineage>
</organism>
<evidence type="ECO:0000313" key="9">
    <source>
        <dbReference type="Proteomes" id="UP000199068"/>
    </source>
</evidence>
<evidence type="ECO:0000256" key="3">
    <source>
        <dbReference type="ARBA" id="ARBA00022692"/>
    </source>
</evidence>
<feature type="signal peptide" evidence="7">
    <location>
        <begin position="1"/>
        <end position="22"/>
    </location>
</feature>
<dbReference type="Proteomes" id="UP000199068">
    <property type="component" value="Unassembled WGS sequence"/>
</dbReference>
<feature type="chain" id="PRO_5011472643" evidence="7">
    <location>
        <begin position="23"/>
        <end position="686"/>
    </location>
</feature>
<dbReference type="GO" id="GO:0006011">
    <property type="term" value="P:UDP-alpha-D-glucose metabolic process"/>
    <property type="evidence" value="ECO:0007669"/>
    <property type="project" value="InterPro"/>
</dbReference>
<keyword evidence="2" id="KW-1003">Cell membrane</keyword>
<dbReference type="RefSeq" id="WP_092721692.1">
    <property type="nucleotide sequence ID" value="NZ_FNGW01000001.1"/>
</dbReference>
<accession>A0A1G9HZ27</accession>
<reference evidence="8 9" key="1">
    <citation type="submission" date="2016-10" db="EMBL/GenBank/DDBJ databases">
        <authorList>
            <person name="de Groot N.N."/>
        </authorList>
    </citation>
    <scope>NUCLEOTIDE SEQUENCE [LARGE SCALE GENOMIC DNA]</scope>
    <source>
        <strain evidence="8 9">DSM 797</strain>
    </source>
</reference>
<proteinExistence type="predicted"/>
<keyword evidence="3 6" id="KW-0812">Transmembrane</keyword>
<evidence type="ECO:0000256" key="1">
    <source>
        <dbReference type="ARBA" id="ARBA00004162"/>
    </source>
</evidence>
<evidence type="ECO:0000256" key="6">
    <source>
        <dbReference type="SAM" id="Phobius"/>
    </source>
</evidence>
<keyword evidence="5 6" id="KW-0472">Membrane</keyword>
<keyword evidence="9" id="KW-1185">Reference proteome</keyword>
<keyword evidence="7" id="KW-0732">Signal</keyword>
<dbReference type="STRING" id="1121325.SAMN04515677_10139"/>
<dbReference type="InterPro" id="IPR018513">
    <property type="entry name" value="Cell_synthase_bac"/>
</dbReference>
<dbReference type="AlphaFoldDB" id="A0A1G9HZ27"/>
<dbReference type="GO" id="GO:0005886">
    <property type="term" value="C:plasma membrane"/>
    <property type="evidence" value="ECO:0007669"/>
    <property type="project" value="UniProtKB-SubCell"/>
</dbReference>
<dbReference type="EMBL" id="FNGW01000001">
    <property type="protein sequence ID" value="SDL18228.1"/>
    <property type="molecule type" value="Genomic_DNA"/>
</dbReference>
<evidence type="ECO:0000313" key="8">
    <source>
        <dbReference type="EMBL" id="SDL18228.1"/>
    </source>
</evidence>
<evidence type="ECO:0000256" key="4">
    <source>
        <dbReference type="ARBA" id="ARBA00022989"/>
    </source>
</evidence>
<protein>
    <submittedName>
        <fullName evidence="8">Cellulose synthase subunit</fullName>
    </submittedName>
</protein>
<name>A0A1G9HZ27_9FIRM</name>
<dbReference type="PANTHER" id="PTHR39083">
    <property type="entry name" value="CYCLIC DI-GMP-BINDING PROTEIN"/>
    <property type="match status" value="1"/>
</dbReference>
<evidence type="ECO:0000256" key="2">
    <source>
        <dbReference type="ARBA" id="ARBA00022475"/>
    </source>
</evidence>
<keyword evidence="4 6" id="KW-1133">Transmembrane helix</keyword>
<gene>
    <name evidence="8" type="ORF">SAMN04515677_10139</name>
</gene>
<dbReference type="PANTHER" id="PTHR39083:SF1">
    <property type="entry name" value="CYCLIC DI-GMP-BINDING PROTEIN"/>
    <property type="match status" value="1"/>
</dbReference>
<feature type="transmembrane region" description="Helical" evidence="6">
    <location>
        <begin position="661"/>
        <end position="682"/>
    </location>
</feature>
<dbReference type="Gene3D" id="2.60.120.260">
    <property type="entry name" value="Galactose-binding domain-like"/>
    <property type="match status" value="2"/>
</dbReference>
<evidence type="ECO:0000256" key="7">
    <source>
        <dbReference type="SAM" id="SignalP"/>
    </source>
</evidence>
<dbReference type="Pfam" id="PF03170">
    <property type="entry name" value="BcsB"/>
    <property type="match status" value="1"/>
</dbReference>
<comment type="subcellular location">
    <subcellularLocation>
        <location evidence="1">Cell membrane</location>
        <topology evidence="1">Single-pass membrane protein</topology>
    </subcellularLocation>
</comment>
<sequence length="686" mass="78283">MRLITIILSILITITSSMTSFADTKNVKNYSFDNDIKMSGVISTTGKFFNISKNWNVENAKLNLVFTKSELLDVDYSTITVFINDTPIHSQRLDGKKEYKKETVIEIPKDLIKEGFNEVKIKAYKTISDMVCRDDANTANWLVIHEESNISVNYNYKEVSNQISEYNNLYMNSDNGSRLNTTILIPDNYSSKELTSGMILSSDIGGNFKNESFKFDFNLYLDFKNKDDNIIYIGKENNTSKDILNLLTDDEKNKLKENCIIKQTNSIFNKDKKMIIIIANKEELLEKASRIISSDELLKNLNTDSMTINENTDVDDLNKKISSNRVYLKDLGYDNIIEKGPFSQETIIDVNVPKNKVVTNGSKIKFNIRYAQNLDFERSLATVYINEIPIGSKKLSKEKSNNDTIELELPKEVFNYNYYQIKVVFNLELLDLACVTRETDNPWAYISNDSFIDFSYVDNKNLSFKNYPNPFVNNDKLNDLKVVIPDSSSSEDLTNVANIIGYLGRDVKLNNGDFKVLKSSEIKSEDKKSNLIIIGTPKNNQLIKDINKNLNLKFNNDYSGFKSDNNIKFVGKYASEIASIQLIESPYEKTKATMVISSTVPKDLSLGRTYLSDISLTKELKGDTVIIDRNGHIKDLSYKESSIETNEEINTHKVLSSQAKIFILVAVFLFITLIISIVFLIIKYRK</sequence>